<dbReference type="AlphaFoldDB" id="A0A381ZET9"/>
<reference evidence="1" key="1">
    <citation type="submission" date="2018-05" db="EMBL/GenBank/DDBJ databases">
        <authorList>
            <person name="Lanie J.A."/>
            <person name="Ng W.-L."/>
            <person name="Kazmierczak K.M."/>
            <person name="Andrzejewski T.M."/>
            <person name="Davidsen T.M."/>
            <person name="Wayne K.J."/>
            <person name="Tettelin H."/>
            <person name="Glass J.I."/>
            <person name="Rusch D."/>
            <person name="Podicherti R."/>
            <person name="Tsui H.-C.T."/>
            <person name="Winkler M.E."/>
        </authorList>
    </citation>
    <scope>NUCLEOTIDE SEQUENCE</scope>
</reference>
<organism evidence="1">
    <name type="scientific">marine metagenome</name>
    <dbReference type="NCBI Taxonomy" id="408172"/>
    <lineage>
        <taxon>unclassified sequences</taxon>
        <taxon>metagenomes</taxon>
        <taxon>ecological metagenomes</taxon>
    </lineage>
</organism>
<name>A0A381ZET9_9ZZZZ</name>
<evidence type="ECO:0000313" key="1">
    <source>
        <dbReference type="EMBL" id="SVA87740.1"/>
    </source>
</evidence>
<protein>
    <submittedName>
        <fullName evidence="1">Uncharacterized protein</fullName>
    </submittedName>
</protein>
<accession>A0A381ZET9</accession>
<proteinExistence type="predicted"/>
<dbReference type="EMBL" id="UINC01021035">
    <property type="protein sequence ID" value="SVA87740.1"/>
    <property type="molecule type" value="Genomic_DNA"/>
</dbReference>
<gene>
    <name evidence="1" type="ORF">METZ01_LOCUS140594</name>
</gene>
<sequence>MQDVYTLSRPIVILSCPLSATKTGKDQPALSHPEFADLFRTSLCR</sequence>